<feature type="region of interest" description="Disordered" evidence="1">
    <location>
        <begin position="55"/>
        <end position="97"/>
    </location>
</feature>
<dbReference type="Proteomes" id="UP001396334">
    <property type="component" value="Unassembled WGS sequence"/>
</dbReference>
<proteinExistence type="predicted"/>
<gene>
    <name evidence="2" type="ORF">V6N11_000078</name>
</gene>
<feature type="compositionally biased region" description="Polar residues" evidence="1">
    <location>
        <begin position="80"/>
        <end position="93"/>
    </location>
</feature>
<organism evidence="2 3">
    <name type="scientific">Hibiscus sabdariffa</name>
    <name type="common">roselle</name>
    <dbReference type="NCBI Taxonomy" id="183260"/>
    <lineage>
        <taxon>Eukaryota</taxon>
        <taxon>Viridiplantae</taxon>
        <taxon>Streptophyta</taxon>
        <taxon>Embryophyta</taxon>
        <taxon>Tracheophyta</taxon>
        <taxon>Spermatophyta</taxon>
        <taxon>Magnoliopsida</taxon>
        <taxon>eudicotyledons</taxon>
        <taxon>Gunneridae</taxon>
        <taxon>Pentapetalae</taxon>
        <taxon>rosids</taxon>
        <taxon>malvids</taxon>
        <taxon>Malvales</taxon>
        <taxon>Malvaceae</taxon>
        <taxon>Malvoideae</taxon>
        <taxon>Hibiscus</taxon>
    </lineage>
</organism>
<comment type="caution">
    <text evidence="2">The sequence shown here is derived from an EMBL/GenBank/DDBJ whole genome shotgun (WGS) entry which is preliminary data.</text>
</comment>
<dbReference type="EMBL" id="JBBPBN010000116">
    <property type="protein sequence ID" value="KAK8977751.1"/>
    <property type="molecule type" value="Genomic_DNA"/>
</dbReference>
<accession>A0ABR2NNL5</accession>
<keyword evidence="3" id="KW-1185">Reference proteome</keyword>
<protein>
    <submittedName>
        <fullName evidence="2">Uncharacterized protein</fullName>
    </submittedName>
</protein>
<evidence type="ECO:0000256" key="1">
    <source>
        <dbReference type="SAM" id="MobiDB-lite"/>
    </source>
</evidence>
<evidence type="ECO:0000313" key="2">
    <source>
        <dbReference type="EMBL" id="KAK8977751.1"/>
    </source>
</evidence>
<reference evidence="2 3" key="1">
    <citation type="journal article" date="2024" name="G3 (Bethesda)">
        <title>Genome assembly of Hibiscus sabdariffa L. provides insights into metabolisms of medicinal natural products.</title>
        <authorList>
            <person name="Kim T."/>
        </authorList>
    </citation>
    <scope>NUCLEOTIDE SEQUENCE [LARGE SCALE GENOMIC DNA]</scope>
    <source>
        <strain evidence="2">TK-2024</strain>
        <tissue evidence="2">Old leaves</tissue>
    </source>
</reference>
<evidence type="ECO:0000313" key="3">
    <source>
        <dbReference type="Proteomes" id="UP001396334"/>
    </source>
</evidence>
<sequence length="165" mass="17584">MYVSRHVVFNEEVFPAAVSSSSLSSSSPATSSEFQSFPFEPEFSLSCTTPAPVEHTDIVVSGGSPTSHSSESNGVFPEVTPNTEQQTVVTHRGSSSTDVVVDTPTVEAPVARLPATMEQSVENVEDVVFNDSDAIENVSGDIEHHDHDEGHSGFTKFNSCSYGNS</sequence>
<name>A0ABR2NNL5_9ROSI</name>
<feature type="compositionally biased region" description="Low complexity" evidence="1">
    <location>
        <begin position="61"/>
        <end position="74"/>
    </location>
</feature>